<protein>
    <submittedName>
        <fullName evidence="1">Uncharacterized protein</fullName>
    </submittedName>
</protein>
<sequence>MGKMLTKKVSLKETFLVRLINYHPLLSGVISKVLNSTGP</sequence>
<name>A0ABY1SM31_9FLAO</name>
<proteinExistence type="predicted"/>
<dbReference type="EMBL" id="FZNV01000009">
    <property type="protein sequence ID" value="SNR77325.1"/>
    <property type="molecule type" value="Genomic_DNA"/>
</dbReference>
<keyword evidence="2" id="KW-1185">Reference proteome</keyword>
<evidence type="ECO:0000313" key="2">
    <source>
        <dbReference type="Proteomes" id="UP000198337"/>
    </source>
</evidence>
<organism evidence="1 2">
    <name type="scientific">Maribacter sedimenticola</name>
    <dbReference type="NCBI Taxonomy" id="228956"/>
    <lineage>
        <taxon>Bacteria</taxon>
        <taxon>Pseudomonadati</taxon>
        <taxon>Bacteroidota</taxon>
        <taxon>Flavobacteriia</taxon>
        <taxon>Flavobacteriales</taxon>
        <taxon>Flavobacteriaceae</taxon>
        <taxon>Maribacter</taxon>
    </lineage>
</organism>
<gene>
    <name evidence="1" type="ORF">SAMN04488009_3711</name>
</gene>
<accession>A0ABY1SM31</accession>
<dbReference type="Proteomes" id="UP000198337">
    <property type="component" value="Unassembled WGS sequence"/>
</dbReference>
<reference evidence="1 2" key="1">
    <citation type="submission" date="2017-06" db="EMBL/GenBank/DDBJ databases">
        <authorList>
            <person name="Varghese N."/>
            <person name="Submissions S."/>
        </authorList>
    </citation>
    <scope>NUCLEOTIDE SEQUENCE [LARGE SCALE GENOMIC DNA]</scope>
    <source>
        <strain evidence="1 2">DSM 19840</strain>
    </source>
</reference>
<evidence type="ECO:0000313" key="1">
    <source>
        <dbReference type="EMBL" id="SNR77325.1"/>
    </source>
</evidence>
<comment type="caution">
    <text evidence="1">The sequence shown here is derived from an EMBL/GenBank/DDBJ whole genome shotgun (WGS) entry which is preliminary data.</text>
</comment>